<accession>A0A2S7L188</accession>
<dbReference type="EMBL" id="MQUA01000013">
    <property type="protein sequence ID" value="PQB08493.1"/>
    <property type="molecule type" value="Genomic_DNA"/>
</dbReference>
<sequence length="153" mass="17599">MMKNLIVVALSLILFSCGASKNVRTKEKIIKGNWTLNKIVYSKTGDYKVTMFKDAPKECFEGSSWKFVPNNNTGTYTINSTNCVSGERDFIFVVQEIDAASGYYDFLLKPKNNENKAGFRLQLTELSETTMQWKQYLNVDEKQFIINMNFTKQ</sequence>
<feature type="signal peptide" evidence="1">
    <location>
        <begin position="1"/>
        <end position="21"/>
    </location>
</feature>
<evidence type="ECO:0000313" key="3">
    <source>
        <dbReference type="Proteomes" id="UP000239522"/>
    </source>
</evidence>
<evidence type="ECO:0000313" key="2">
    <source>
        <dbReference type="EMBL" id="PQB08493.1"/>
    </source>
</evidence>
<feature type="chain" id="PRO_5015515940" evidence="1">
    <location>
        <begin position="22"/>
        <end position="153"/>
    </location>
</feature>
<dbReference type="PROSITE" id="PS51257">
    <property type="entry name" value="PROKAR_LIPOPROTEIN"/>
    <property type="match status" value="1"/>
</dbReference>
<dbReference type="AlphaFoldDB" id="A0A2S7L188"/>
<gene>
    <name evidence="2" type="ORF">BST83_16220</name>
</gene>
<proteinExistence type="predicted"/>
<keyword evidence="1" id="KW-0732">Signal</keyword>
<comment type="caution">
    <text evidence="2">The sequence shown here is derived from an EMBL/GenBank/DDBJ whole genome shotgun (WGS) entry which is preliminary data.</text>
</comment>
<keyword evidence="3" id="KW-1185">Reference proteome</keyword>
<evidence type="ECO:0000256" key="1">
    <source>
        <dbReference type="SAM" id="SignalP"/>
    </source>
</evidence>
<dbReference type="Proteomes" id="UP000239522">
    <property type="component" value="Unassembled WGS sequence"/>
</dbReference>
<protein>
    <submittedName>
        <fullName evidence="2">Lipocalin</fullName>
    </submittedName>
</protein>
<name>A0A2S7L188_9FLAO</name>
<organism evidence="2 3">
    <name type="scientific">Polaribacter filamentus</name>
    <dbReference type="NCBI Taxonomy" id="53483"/>
    <lineage>
        <taxon>Bacteria</taxon>
        <taxon>Pseudomonadati</taxon>
        <taxon>Bacteroidota</taxon>
        <taxon>Flavobacteriia</taxon>
        <taxon>Flavobacteriales</taxon>
        <taxon>Flavobacteriaceae</taxon>
    </lineage>
</organism>
<reference evidence="2 3" key="1">
    <citation type="submission" date="2016-11" db="EMBL/GenBank/DDBJ databases">
        <title>Trade-off between light-utilization and light-protection in marine flavobacteria.</title>
        <authorList>
            <person name="Kumagai Y."/>
        </authorList>
    </citation>
    <scope>NUCLEOTIDE SEQUENCE [LARGE SCALE GENOMIC DNA]</scope>
    <source>
        <strain evidence="2 3">ATCC 700397</strain>
    </source>
</reference>